<evidence type="ECO:0000313" key="2">
    <source>
        <dbReference type="Proteomes" id="UP000318594"/>
    </source>
</evidence>
<reference evidence="1 2" key="1">
    <citation type="submission" date="2019-06" db="EMBL/GenBank/DDBJ databases">
        <title>Complete genome sequence of Cutibacterium acnes subsp. acnes NBRC 107605.</title>
        <authorList>
            <person name="Miura T."/>
            <person name="Furukawa M."/>
            <person name="Shimamura M."/>
            <person name="Ohyama Y."/>
            <person name="Yamazoe A."/>
            <person name="Kawasaki H."/>
        </authorList>
    </citation>
    <scope>NUCLEOTIDE SEQUENCE [LARGE SCALE GENOMIC DNA]</scope>
    <source>
        <strain evidence="1 2">NBRC 107605</strain>
    </source>
</reference>
<evidence type="ECO:0000313" key="1">
    <source>
        <dbReference type="EMBL" id="BBK83544.1"/>
    </source>
</evidence>
<protein>
    <submittedName>
        <fullName evidence="1">Uncharacterized protein</fullName>
    </submittedName>
</protein>
<keyword evidence="2" id="KW-1185">Reference proteome</keyword>
<dbReference type="Proteomes" id="UP000318594">
    <property type="component" value="Chromosome"/>
</dbReference>
<accession>A0ABM7GW76</accession>
<name>A0ABM7GW76_CUTAC</name>
<gene>
    <name evidence="1" type="ORF">CacPP4_01590</name>
</gene>
<proteinExistence type="predicted"/>
<dbReference type="EMBL" id="AP019723">
    <property type="protein sequence ID" value="BBK83544.1"/>
    <property type="molecule type" value="Genomic_DNA"/>
</dbReference>
<sequence>MRKGWRFEGDGAVKCDGWDIDPPDDQKRYSIDDNSWKFWFCFVVEAVKVARGPLRNPFTTAGPRVRWPVVWTDSGSGRSWRSDRFPELVAGTFKMTSSRGDHVTASRTSIAAQPVGSTPRLCGSALAIGYRYSPERWCGISVGE</sequence>
<organism evidence="1 2">
    <name type="scientific">Cutibacterium acnes subsp. acnes</name>
    <dbReference type="NCBI Taxonomy" id="1734925"/>
    <lineage>
        <taxon>Bacteria</taxon>
        <taxon>Bacillati</taxon>
        <taxon>Actinomycetota</taxon>
        <taxon>Actinomycetes</taxon>
        <taxon>Propionibacteriales</taxon>
        <taxon>Propionibacteriaceae</taxon>
        <taxon>Cutibacterium</taxon>
    </lineage>
</organism>